<feature type="transmembrane region" description="Helical" evidence="8">
    <location>
        <begin position="33"/>
        <end position="51"/>
    </location>
</feature>
<dbReference type="GO" id="GO:0000506">
    <property type="term" value="C:glycosylphosphatidylinositol-N-acetylglucosaminyltransferase (GPI-GnT) complex"/>
    <property type="evidence" value="ECO:0007669"/>
    <property type="project" value="TreeGrafter"/>
</dbReference>
<dbReference type="GO" id="GO:0006506">
    <property type="term" value="P:GPI anchor biosynthetic process"/>
    <property type="evidence" value="ECO:0007669"/>
    <property type="project" value="UniProtKB-UniPathway"/>
</dbReference>
<evidence type="ECO:0000256" key="3">
    <source>
        <dbReference type="ARBA" id="ARBA00008321"/>
    </source>
</evidence>
<feature type="transmembrane region" description="Helical" evidence="8">
    <location>
        <begin position="7"/>
        <end position="27"/>
    </location>
</feature>
<comment type="caution">
    <text evidence="9">The sequence shown here is derived from an EMBL/GenBank/DDBJ whole genome shotgun (WGS) entry which is preliminary data.</text>
</comment>
<evidence type="ECO:0000256" key="6">
    <source>
        <dbReference type="ARBA" id="ARBA00022989"/>
    </source>
</evidence>
<reference evidence="9" key="1">
    <citation type="submission" date="2019-05" db="EMBL/GenBank/DDBJ databases">
        <title>Annotation for the trematode Fasciolopsis buski.</title>
        <authorList>
            <person name="Choi Y.-J."/>
        </authorList>
    </citation>
    <scope>NUCLEOTIDE SEQUENCE</scope>
    <source>
        <strain evidence="9">HT</strain>
        <tissue evidence="9">Whole worm</tissue>
    </source>
</reference>
<dbReference type="AlphaFoldDB" id="A0A8E0RPK8"/>
<evidence type="ECO:0000313" key="10">
    <source>
        <dbReference type="Proteomes" id="UP000728185"/>
    </source>
</evidence>
<keyword evidence="5 8" id="KW-0812">Transmembrane</keyword>
<dbReference type="InterPro" id="IPR009450">
    <property type="entry name" value="Plno_GlcNAc_GPI2"/>
</dbReference>
<evidence type="ECO:0000313" key="9">
    <source>
        <dbReference type="EMBL" id="KAA0188074.1"/>
    </source>
</evidence>
<gene>
    <name evidence="9" type="ORF">FBUS_10955</name>
</gene>
<feature type="transmembrane region" description="Helical" evidence="8">
    <location>
        <begin position="146"/>
        <end position="169"/>
    </location>
</feature>
<comment type="similarity">
    <text evidence="3">Belongs to the PIGC family.</text>
</comment>
<feature type="non-terminal residue" evidence="9">
    <location>
        <position position="190"/>
    </location>
</feature>
<dbReference type="UniPathway" id="UPA00196"/>
<evidence type="ECO:0000256" key="8">
    <source>
        <dbReference type="SAM" id="Phobius"/>
    </source>
</evidence>
<evidence type="ECO:0000256" key="4">
    <source>
        <dbReference type="ARBA" id="ARBA00022502"/>
    </source>
</evidence>
<dbReference type="EMBL" id="LUCM01008694">
    <property type="protein sequence ID" value="KAA0188074.1"/>
    <property type="molecule type" value="Genomic_DNA"/>
</dbReference>
<evidence type="ECO:0000256" key="7">
    <source>
        <dbReference type="ARBA" id="ARBA00023136"/>
    </source>
</evidence>
<keyword evidence="9" id="KW-0808">Transferase</keyword>
<keyword evidence="10" id="KW-1185">Reference proteome</keyword>
<keyword evidence="7 8" id="KW-0472">Membrane</keyword>
<dbReference type="PANTHER" id="PTHR12982:SF0">
    <property type="entry name" value="PHOSPHATIDYLINOSITOL N-ACETYLGLUCOSAMINYLTRANSFERASE SUBUNIT C"/>
    <property type="match status" value="1"/>
</dbReference>
<organism evidence="9 10">
    <name type="scientific">Fasciolopsis buskii</name>
    <dbReference type="NCBI Taxonomy" id="27845"/>
    <lineage>
        <taxon>Eukaryota</taxon>
        <taxon>Metazoa</taxon>
        <taxon>Spiralia</taxon>
        <taxon>Lophotrochozoa</taxon>
        <taxon>Platyhelminthes</taxon>
        <taxon>Trematoda</taxon>
        <taxon>Digenea</taxon>
        <taxon>Plagiorchiida</taxon>
        <taxon>Echinostomata</taxon>
        <taxon>Echinostomatoidea</taxon>
        <taxon>Fasciolidae</taxon>
        <taxon>Fasciolopsis</taxon>
    </lineage>
</organism>
<keyword evidence="4" id="KW-0337">GPI-anchor biosynthesis</keyword>
<dbReference type="Proteomes" id="UP000728185">
    <property type="component" value="Unassembled WGS sequence"/>
</dbReference>
<dbReference type="GO" id="GO:0016757">
    <property type="term" value="F:glycosyltransferase activity"/>
    <property type="evidence" value="ECO:0007669"/>
    <property type="project" value="UniProtKB-KW"/>
</dbReference>
<dbReference type="PANTHER" id="PTHR12982">
    <property type="entry name" value="PHOSPHATIDYLINOSITOL GLYCAN, CLASS C"/>
    <property type="match status" value="1"/>
</dbReference>
<keyword evidence="9" id="KW-0328">Glycosyltransferase</keyword>
<feature type="transmembrane region" description="Helical" evidence="8">
    <location>
        <begin position="122"/>
        <end position="140"/>
    </location>
</feature>
<dbReference type="OrthoDB" id="196709at2759"/>
<evidence type="ECO:0000256" key="1">
    <source>
        <dbReference type="ARBA" id="ARBA00004141"/>
    </source>
</evidence>
<accession>A0A8E0RPK8</accession>
<evidence type="ECO:0000256" key="5">
    <source>
        <dbReference type="ARBA" id="ARBA00022692"/>
    </source>
</evidence>
<keyword evidence="6 8" id="KW-1133">Transmembrane helix</keyword>
<sequence length="190" mass="21540">VDLELRTGIFIFVFSFLFAPILHSLLATVSTDTIYALSSLFLMINWIFLDYRTHSEEYMYEPGSNTTAISSSLLATLCLASRLPTAHHTFALLQAWTIIFALWPILVQLIRVCLEWKGQLGVTLSLGLAFHLFLCPILFYEAPIELQVWTCVLSMVALVGLNFAGPWLLMRMQSMKKNIYGPWDEAVIES</sequence>
<dbReference type="Pfam" id="PF06432">
    <property type="entry name" value="GPI2"/>
    <property type="match status" value="1"/>
</dbReference>
<protein>
    <submittedName>
        <fullName evidence="9">Phosphatidylinositol N-acetylglucosaminyltransferase subunit C</fullName>
    </submittedName>
</protein>
<comment type="pathway">
    <text evidence="2">Glycolipid biosynthesis; glycosylphosphatidylinositol-anchor biosynthesis.</text>
</comment>
<name>A0A8E0RPK8_9TREM</name>
<feature type="transmembrane region" description="Helical" evidence="8">
    <location>
        <begin position="89"/>
        <end position="110"/>
    </location>
</feature>
<comment type="subcellular location">
    <subcellularLocation>
        <location evidence="1">Membrane</location>
        <topology evidence="1">Multi-pass membrane protein</topology>
    </subcellularLocation>
</comment>
<proteinExistence type="inferred from homology"/>
<evidence type="ECO:0000256" key="2">
    <source>
        <dbReference type="ARBA" id="ARBA00004687"/>
    </source>
</evidence>